<keyword evidence="4" id="KW-1185">Reference proteome</keyword>
<gene>
    <name evidence="3" type="ORF">L2740_19230</name>
</gene>
<dbReference type="InterPro" id="IPR006905">
    <property type="entry name" value="Flavin_halogenase"/>
</dbReference>
<dbReference type="RefSeq" id="WP_248951664.1">
    <property type="nucleotide sequence ID" value="NZ_JAKILB010000017.1"/>
</dbReference>
<proteinExistence type="predicted"/>
<keyword evidence="2" id="KW-0547">Nucleotide-binding</keyword>
<dbReference type="Proteomes" id="UP001139293">
    <property type="component" value="Unassembled WGS sequence"/>
</dbReference>
<evidence type="ECO:0000313" key="4">
    <source>
        <dbReference type="Proteomes" id="UP001139293"/>
    </source>
</evidence>
<protein>
    <submittedName>
        <fullName evidence="3">Tryptophan 7-halogenase</fullName>
    </submittedName>
</protein>
<evidence type="ECO:0000313" key="3">
    <source>
        <dbReference type="EMBL" id="MCL1140673.1"/>
    </source>
</evidence>
<dbReference type="GO" id="GO:0004497">
    <property type="term" value="F:monooxygenase activity"/>
    <property type="evidence" value="ECO:0007669"/>
    <property type="project" value="InterPro"/>
</dbReference>
<evidence type="ECO:0000256" key="1">
    <source>
        <dbReference type="PIRSR" id="PIRSR011396-1"/>
    </source>
</evidence>
<dbReference type="PIRSF" id="PIRSF011396">
    <property type="entry name" value="Trp_halogenase"/>
    <property type="match status" value="1"/>
</dbReference>
<comment type="caution">
    <text evidence="3">The sequence shown here is derived from an EMBL/GenBank/DDBJ whole genome shotgun (WGS) entry which is preliminary data.</text>
</comment>
<feature type="binding site" evidence="2">
    <location>
        <position position="332"/>
    </location>
    <ligand>
        <name>FAD</name>
        <dbReference type="ChEBI" id="CHEBI:57692"/>
    </ligand>
</feature>
<keyword evidence="2" id="KW-0285">Flavoprotein</keyword>
<dbReference type="PANTHER" id="PTHR43747:SF4">
    <property type="entry name" value="FLAVIN-DEPENDENT TRYPTOPHAN HALOGENASE"/>
    <property type="match status" value="1"/>
</dbReference>
<name>A0A9X2CEU4_9GAMM</name>
<feature type="binding site" evidence="2">
    <location>
        <position position="341"/>
    </location>
    <ligand>
        <name>L-tryptophan</name>
        <dbReference type="ChEBI" id="CHEBI:57912"/>
    </ligand>
</feature>
<dbReference type="Pfam" id="PF04820">
    <property type="entry name" value="Trp_halogenase"/>
    <property type="match status" value="1"/>
</dbReference>
<dbReference type="AlphaFoldDB" id="A0A9X2CEU4"/>
<dbReference type="Gene3D" id="3.50.50.60">
    <property type="entry name" value="FAD/NAD(P)-binding domain"/>
    <property type="match status" value="1"/>
</dbReference>
<evidence type="ECO:0000256" key="2">
    <source>
        <dbReference type="PIRSR" id="PIRSR011396-2"/>
    </source>
</evidence>
<dbReference type="InterPro" id="IPR033856">
    <property type="entry name" value="Trp_halogen"/>
</dbReference>
<dbReference type="PANTHER" id="PTHR43747">
    <property type="entry name" value="FAD-BINDING PROTEIN"/>
    <property type="match status" value="1"/>
</dbReference>
<dbReference type="EMBL" id="JAKILB010000017">
    <property type="protein sequence ID" value="MCL1140673.1"/>
    <property type="molecule type" value="Genomic_DNA"/>
</dbReference>
<accession>A0A9X2CEU4</accession>
<feature type="binding site" evidence="2">
    <location>
        <position position="183"/>
    </location>
    <ligand>
        <name>FAD</name>
        <dbReference type="ChEBI" id="CHEBI:57692"/>
    </ligand>
</feature>
<dbReference type="InterPro" id="IPR036188">
    <property type="entry name" value="FAD/NAD-bd_sf"/>
</dbReference>
<organism evidence="3 4">
    <name type="scientific">Shewanella pneumatophori</name>
    <dbReference type="NCBI Taxonomy" id="314092"/>
    <lineage>
        <taxon>Bacteria</taxon>
        <taxon>Pseudomonadati</taxon>
        <taxon>Pseudomonadota</taxon>
        <taxon>Gammaproteobacteria</taxon>
        <taxon>Alteromonadales</taxon>
        <taxon>Shewanellaceae</taxon>
        <taxon>Shewanella</taxon>
    </lineage>
</organism>
<dbReference type="GO" id="GO:0000166">
    <property type="term" value="F:nucleotide binding"/>
    <property type="evidence" value="ECO:0007669"/>
    <property type="project" value="UniProtKB-KW"/>
</dbReference>
<feature type="active site" evidence="1">
    <location>
        <position position="78"/>
    </location>
</feature>
<keyword evidence="2" id="KW-0274">FAD</keyword>
<sequence>MEAIKKIVIVGGGTSGWMAAAALANAKSTIPLDITLIESSQIGTIGVGEGSTPYLKHFMASLGFSEADWMTRCDASFKTGIYFDDWSEPGSRYFHPFYTSFDVKPAEVFFHLANARRRGAGPHTIGDDFFLTGQLAQMNLAPKPHKPLPVEVEYGYHFDAAKLARVLKQYALDKGVTHLVDEVIATELMQDGNVAKLTLESEEALSADFFIDASGFRAVLIEKALDVDFESFSTELINDAAVAVSTNIDLQQTKHYTTSKALSAGWMWQIPLTSRAGNGYVYSSAHLTQAEAEQELAAELDIDPTTVDFKHLKMKVGMRSSPWTKNVLAIGLAHSFVEPLEATALMVTQWSIESFVKVLTTTKFVETQTESRATFNQQLSQLVLGVKEYIHAHYVTSQRRDSSYWQQVTSKTHIQPRLASMLSCWRSGQDFDALLYRFDAELAYFSPSWYVLLAGMDYRDDKLCMPHNTLDPQFIAKAQGYFKQIALTHFGKAAA</sequence>
<reference evidence="3" key="1">
    <citation type="submission" date="2022-01" db="EMBL/GenBank/DDBJ databases">
        <title>Whole genome-based taxonomy of the Shewanellaceae.</title>
        <authorList>
            <person name="Martin-Rodriguez A.J."/>
        </authorList>
    </citation>
    <scope>NUCLEOTIDE SEQUENCE</scope>
    <source>
        <strain evidence="3">KCTC 23973</strain>
    </source>
</reference>
<dbReference type="SUPFAM" id="SSF51905">
    <property type="entry name" value="FAD/NAD(P)-binding domain"/>
    <property type="match status" value="1"/>
</dbReference>
<feature type="binding site" evidence="2">
    <location>
        <position position="78"/>
    </location>
    <ligand>
        <name>7-chloro-L-tryptophan</name>
        <dbReference type="ChEBI" id="CHEBI:58713"/>
    </ligand>
</feature>
<dbReference type="InterPro" id="IPR050816">
    <property type="entry name" value="Flavin-dep_Halogenase_NPB"/>
</dbReference>